<evidence type="ECO:0008006" key="3">
    <source>
        <dbReference type="Google" id="ProtNLM"/>
    </source>
</evidence>
<accession>A0ABV6BUT8</accession>
<protein>
    <recommendedName>
        <fullName evidence="3">Lipoprotein</fullName>
    </recommendedName>
</protein>
<dbReference type="EMBL" id="JBHLYW010000019">
    <property type="protein sequence ID" value="MFC0079208.1"/>
    <property type="molecule type" value="Genomic_DNA"/>
</dbReference>
<sequence>MSVLRTILLLTILLLMSCGRKEKDLEAREKQLLFREKEFSAKEEDYKNLLKFRDSVLLEDSIKSDTSYSRVWPDSLKGSWNGRLICRESSCSTYVIGDQRTEKWIFENDSLGALVKILDNNQLKRILRADYISDKAELSFIADSLNSGNVKINAVLDNFNKKVIKGTQTITGRDGCLVKFSIELSSAPKK</sequence>
<evidence type="ECO:0000313" key="2">
    <source>
        <dbReference type="Proteomes" id="UP001589734"/>
    </source>
</evidence>
<gene>
    <name evidence="1" type="ORF">ACFFLS_19330</name>
</gene>
<comment type="caution">
    <text evidence="1">The sequence shown here is derived from an EMBL/GenBank/DDBJ whole genome shotgun (WGS) entry which is preliminary data.</text>
</comment>
<dbReference type="RefSeq" id="WP_379682480.1">
    <property type="nucleotide sequence ID" value="NZ_JBHLYW010000019.1"/>
</dbReference>
<dbReference type="PROSITE" id="PS51257">
    <property type="entry name" value="PROKAR_LIPOPROTEIN"/>
    <property type="match status" value="1"/>
</dbReference>
<name>A0ABV6BUT8_9FLAO</name>
<dbReference type="Proteomes" id="UP001589734">
    <property type="component" value="Unassembled WGS sequence"/>
</dbReference>
<proteinExistence type="predicted"/>
<keyword evidence="2" id="KW-1185">Reference proteome</keyword>
<organism evidence="1 2">
    <name type="scientific">Flavobacterium procerum</name>
    <dbReference type="NCBI Taxonomy" id="1455569"/>
    <lineage>
        <taxon>Bacteria</taxon>
        <taxon>Pseudomonadati</taxon>
        <taxon>Bacteroidota</taxon>
        <taxon>Flavobacteriia</taxon>
        <taxon>Flavobacteriales</taxon>
        <taxon>Flavobacteriaceae</taxon>
        <taxon>Flavobacterium</taxon>
    </lineage>
</organism>
<evidence type="ECO:0000313" key="1">
    <source>
        <dbReference type="EMBL" id="MFC0079208.1"/>
    </source>
</evidence>
<reference evidence="1 2" key="1">
    <citation type="submission" date="2024-09" db="EMBL/GenBank/DDBJ databases">
        <authorList>
            <person name="Sun Q."/>
            <person name="Mori K."/>
        </authorList>
    </citation>
    <scope>NUCLEOTIDE SEQUENCE [LARGE SCALE GENOMIC DNA]</scope>
    <source>
        <strain evidence="1 2">CGMCC 1.12926</strain>
    </source>
</reference>